<keyword evidence="2" id="KW-1185">Reference proteome</keyword>
<dbReference type="Gene3D" id="1.20.1260.10">
    <property type="match status" value="1"/>
</dbReference>
<organism evidence="1 2">
    <name type="scientific">Mucilaginibacter arboris</name>
    <dbReference type="NCBI Taxonomy" id="2682090"/>
    <lineage>
        <taxon>Bacteria</taxon>
        <taxon>Pseudomonadati</taxon>
        <taxon>Bacteroidota</taxon>
        <taxon>Sphingobacteriia</taxon>
        <taxon>Sphingobacteriales</taxon>
        <taxon>Sphingobacteriaceae</taxon>
        <taxon>Mucilaginibacter</taxon>
    </lineage>
</organism>
<sequence length="176" mass="20586">MEKPFLSGNLKLDEVSLRKVFLYNLNQIYPILNYLSGSLPEIAKSTYYGDLQYAIEELLSEVQVQIFRIKDIFIQLNEVPCKKCTHDTTKMLQILDYVDEHKDNLSKDLSIVFYIQKVLSVQKNYFHILKSIANTLNSVNIKQYLQFSCDECKDNQTIFTLIAKEYMESTINSFLK</sequence>
<dbReference type="SUPFAM" id="SSF47240">
    <property type="entry name" value="Ferritin-like"/>
    <property type="match status" value="1"/>
</dbReference>
<dbReference type="InterPro" id="IPR009078">
    <property type="entry name" value="Ferritin-like_SF"/>
</dbReference>
<protein>
    <submittedName>
        <fullName evidence="1">DUF892 family protein</fullName>
    </submittedName>
</protein>
<evidence type="ECO:0000313" key="2">
    <source>
        <dbReference type="Proteomes" id="UP000462014"/>
    </source>
</evidence>
<comment type="caution">
    <text evidence="1">The sequence shown here is derived from an EMBL/GenBank/DDBJ whole genome shotgun (WGS) entry which is preliminary data.</text>
</comment>
<evidence type="ECO:0000313" key="1">
    <source>
        <dbReference type="EMBL" id="MVN22663.1"/>
    </source>
</evidence>
<dbReference type="EMBL" id="WPIK01000012">
    <property type="protein sequence ID" value="MVN22663.1"/>
    <property type="molecule type" value="Genomic_DNA"/>
</dbReference>
<reference evidence="1 2" key="1">
    <citation type="submission" date="2019-12" db="EMBL/GenBank/DDBJ databases">
        <title>Mucilaginibacter sp. HMF7410 genome sequencing and assembly.</title>
        <authorList>
            <person name="Kang H."/>
            <person name="Cha I."/>
            <person name="Kim H."/>
            <person name="Joh K."/>
        </authorList>
    </citation>
    <scope>NUCLEOTIDE SEQUENCE [LARGE SCALE GENOMIC DNA]</scope>
    <source>
        <strain evidence="1 2">HMF7410</strain>
    </source>
</reference>
<dbReference type="InterPro" id="IPR010287">
    <property type="entry name" value="DUF892_YciF-like"/>
</dbReference>
<proteinExistence type="predicted"/>
<dbReference type="Pfam" id="PF05974">
    <property type="entry name" value="DUF892"/>
    <property type="match status" value="1"/>
</dbReference>
<dbReference type="AlphaFoldDB" id="A0A7K1SZD7"/>
<gene>
    <name evidence="1" type="ORF">GO621_14110</name>
</gene>
<accession>A0A7K1SZD7</accession>
<dbReference type="Proteomes" id="UP000462014">
    <property type="component" value="Unassembled WGS sequence"/>
</dbReference>
<dbReference type="InterPro" id="IPR012347">
    <property type="entry name" value="Ferritin-like"/>
</dbReference>
<name>A0A7K1SZD7_9SPHI</name>
<dbReference type="RefSeq" id="WP_157568130.1">
    <property type="nucleotide sequence ID" value="NZ_WPIK01000012.1"/>
</dbReference>